<proteinExistence type="predicted"/>
<name>A0ABM5DL93_VICPA</name>
<keyword evidence="2" id="KW-1185">Reference proteome</keyword>
<reference evidence="3" key="1">
    <citation type="submission" date="2025-08" db="UniProtKB">
        <authorList>
            <consortium name="RefSeq"/>
        </authorList>
    </citation>
    <scope>IDENTIFICATION</scope>
</reference>
<dbReference type="GeneID" id="116281625"/>
<evidence type="ECO:0000313" key="2">
    <source>
        <dbReference type="Proteomes" id="UP001652581"/>
    </source>
</evidence>
<dbReference type="Proteomes" id="UP001652581">
    <property type="component" value="Chromosome 8"/>
</dbReference>
<feature type="region of interest" description="Disordered" evidence="1">
    <location>
        <begin position="80"/>
        <end position="101"/>
    </location>
</feature>
<sequence>MQLSSAAGGRVTAPPDAADRCCRLARQEGGSCPFPAPRSGFVFLPDRRRGGRSPPACAAGSSAAMCGCALCNGAPPRSRSAGGLGEDRGATSSPSVPAPSQDPAACSSLWSKFPDFWRLYLLKRAMICWSSAGYRMPRSIYSHFVTMTSWAALGCGNFTDFPCFDDFGSFEEYWWMEQRPSFMPSNPTDPSSAQQPPRCPLSSKCESACQALDYRLI</sequence>
<accession>A0ABM5DL93</accession>
<dbReference type="RefSeq" id="XP_072821671.1">
    <property type="nucleotide sequence ID" value="XM_072965570.1"/>
</dbReference>
<gene>
    <name evidence="3" type="primary">LOC116281625</name>
</gene>
<evidence type="ECO:0000313" key="3">
    <source>
        <dbReference type="RefSeq" id="XP_072821671.1"/>
    </source>
</evidence>
<organism evidence="2 3">
    <name type="scientific">Vicugna pacos</name>
    <name type="common">Alpaca</name>
    <name type="synonym">Lama pacos</name>
    <dbReference type="NCBI Taxonomy" id="30538"/>
    <lineage>
        <taxon>Eukaryota</taxon>
        <taxon>Metazoa</taxon>
        <taxon>Chordata</taxon>
        <taxon>Craniata</taxon>
        <taxon>Vertebrata</taxon>
        <taxon>Euteleostomi</taxon>
        <taxon>Mammalia</taxon>
        <taxon>Eutheria</taxon>
        <taxon>Laurasiatheria</taxon>
        <taxon>Artiodactyla</taxon>
        <taxon>Tylopoda</taxon>
        <taxon>Camelidae</taxon>
        <taxon>Vicugna</taxon>
    </lineage>
</organism>
<protein>
    <submittedName>
        <fullName evidence="3">Uncharacterized protein</fullName>
    </submittedName>
</protein>
<evidence type="ECO:0000256" key="1">
    <source>
        <dbReference type="SAM" id="MobiDB-lite"/>
    </source>
</evidence>